<dbReference type="InterPro" id="IPR026045">
    <property type="entry name" value="Ferric-bd"/>
</dbReference>
<evidence type="ECO:0000256" key="1">
    <source>
        <dbReference type="ARBA" id="ARBA00022729"/>
    </source>
</evidence>
<dbReference type="SUPFAM" id="SSF53850">
    <property type="entry name" value="Periplasmic binding protein-like II"/>
    <property type="match status" value="1"/>
</dbReference>
<comment type="caution">
    <text evidence="4">The sequence shown here is derived from an EMBL/GenBank/DDBJ whole genome shotgun (WGS) entry which is preliminary data.</text>
</comment>
<dbReference type="PANTHER" id="PTHR30006">
    <property type="entry name" value="THIAMINE-BINDING PERIPLASMIC PROTEIN-RELATED"/>
    <property type="match status" value="1"/>
</dbReference>
<feature type="signal peptide" evidence="3">
    <location>
        <begin position="1"/>
        <end position="21"/>
    </location>
</feature>
<organism evidence="4 5">
    <name type="scientific">Bacillus daqingensis</name>
    <dbReference type="NCBI Taxonomy" id="872396"/>
    <lineage>
        <taxon>Bacteria</taxon>
        <taxon>Bacillati</taxon>
        <taxon>Bacillota</taxon>
        <taxon>Bacilli</taxon>
        <taxon>Bacillales</taxon>
        <taxon>Bacillaceae</taxon>
        <taxon>Bacillus</taxon>
    </lineage>
</organism>
<dbReference type="CDD" id="cd13547">
    <property type="entry name" value="PBP2_Fbp_like_2"/>
    <property type="match status" value="1"/>
</dbReference>
<dbReference type="EMBL" id="JBHSGK010000020">
    <property type="protein sequence ID" value="MFC4737864.1"/>
    <property type="molecule type" value="Genomic_DNA"/>
</dbReference>
<dbReference type="Gene3D" id="3.40.190.10">
    <property type="entry name" value="Periplasmic binding protein-like II"/>
    <property type="match status" value="2"/>
</dbReference>
<protein>
    <submittedName>
        <fullName evidence="4">ABC transporter substrate-binding protein</fullName>
    </submittedName>
</protein>
<dbReference type="Pfam" id="PF13343">
    <property type="entry name" value="SBP_bac_6"/>
    <property type="match status" value="1"/>
</dbReference>
<feature type="region of interest" description="Disordered" evidence="2">
    <location>
        <begin position="25"/>
        <end position="53"/>
    </location>
</feature>
<evidence type="ECO:0000313" key="4">
    <source>
        <dbReference type="EMBL" id="MFC4737864.1"/>
    </source>
</evidence>
<proteinExistence type="predicted"/>
<name>A0ABV9P1Z7_9BACI</name>
<dbReference type="PANTHER" id="PTHR30006:SF2">
    <property type="entry name" value="ABC TRANSPORTER SUBSTRATE-BINDING PROTEIN"/>
    <property type="match status" value="1"/>
</dbReference>
<evidence type="ECO:0000313" key="5">
    <source>
        <dbReference type="Proteomes" id="UP001595896"/>
    </source>
</evidence>
<keyword evidence="1 3" id="KW-0732">Signal</keyword>
<accession>A0ABV9P1Z7</accession>
<dbReference type="PIRSF" id="PIRSF002825">
    <property type="entry name" value="CfbpA"/>
    <property type="match status" value="1"/>
</dbReference>
<dbReference type="RefSeq" id="WP_377910452.1">
    <property type="nucleotide sequence ID" value="NZ_JBHSGK010000020.1"/>
</dbReference>
<dbReference type="Proteomes" id="UP001595896">
    <property type="component" value="Unassembled WGS sequence"/>
</dbReference>
<evidence type="ECO:0000256" key="3">
    <source>
        <dbReference type="SAM" id="SignalP"/>
    </source>
</evidence>
<gene>
    <name evidence="4" type="ORF">ACFO4L_14885</name>
</gene>
<feature type="compositionally biased region" description="Low complexity" evidence="2">
    <location>
        <begin position="28"/>
        <end position="47"/>
    </location>
</feature>
<feature type="chain" id="PRO_5046517290" evidence="3">
    <location>
        <begin position="22"/>
        <end position="354"/>
    </location>
</feature>
<sequence length="354" mass="38961">MKKQLSIAAGTAGILFLGACAQTESEQGAENAPETNEAAEQNEAENAGNHEETGELTIYTSGPAGMAEALVEGFEEESGVEVDMFQGTTGDVLGRLQAEEDNPIADVVVLASMPPAINFKERGMTMAYESEYADSLRDGWYDEEFHYYGFSASALGLSYNTELVDEVPDDWSDLIDEQYADQIAIPDPYESGTARDFIAAYINQEGDAGWELFEELAENGLQMEGANNPALQTVIGGSNQLVMAGVDYMVYNNIQDGEPVDIVFPESGTMVTPRPAFIMESAENVDSAQQYIDYILSGAGQEIVADAFLMPIREDIDVHEDRADIDDIEQLDFEWEYLEENGEAYLERFQEIVR</sequence>
<dbReference type="PROSITE" id="PS51257">
    <property type="entry name" value="PROKAR_LIPOPROTEIN"/>
    <property type="match status" value="1"/>
</dbReference>
<reference evidence="5" key="1">
    <citation type="journal article" date="2019" name="Int. J. Syst. Evol. Microbiol.">
        <title>The Global Catalogue of Microorganisms (GCM) 10K type strain sequencing project: providing services to taxonomists for standard genome sequencing and annotation.</title>
        <authorList>
            <consortium name="The Broad Institute Genomics Platform"/>
            <consortium name="The Broad Institute Genome Sequencing Center for Infectious Disease"/>
            <person name="Wu L."/>
            <person name="Ma J."/>
        </authorList>
    </citation>
    <scope>NUCLEOTIDE SEQUENCE [LARGE SCALE GENOMIC DNA]</scope>
    <source>
        <strain evidence="5">JCM 12165</strain>
    </source>
</reference>
<evidence type="ECO:0000256" key="2">
    <source>
        <dbReference type="SAM" id="MobiDB-lite"/>
    </source>
</evidence>
<keyword evidence="5" id="KW-1185">Reference proteome</keyword>